<dbReference type="GO" id="GO:0051293">
    <property type="term" value="P:establishment of spindle localization"/>
    <property type="evidence" value="ECO:0007669"/>
    <property type="project" value="TreeGrafter"/>
</dbReference>
<protein>
    <recommendedName>
        <fullName evidence="3">GAR domain-containing protein</fullName>
    </recommendedName>
</protein>
<dbReference type="GO" id="GO:0008017">
    <property type="term" value="F:microtubule binding"/>
    <property type="evidence" value="ECO:0007669"/>
    <property type="project" value="InterPro"/>
</dbReference>
<reference evidence="4" key="3">
    <citation type="submission" date="2024-01" db="EMBL/GenBank/DDBJ databases">
        <authorList>
            <person name="Coelho M.A."/>
            <person name="David-Palma M."/>
            <person name="Shea T."/>
            <person name="Sun S."/>
            <person name="Cuomo C.A."/>
            <person name="Heitman J."/>
        </authorList>
    </citation>
    <scope>NUCLEOTIDE SEQUENCE</scope>
    <source>
        <strain evidence="4">CBS 7841</strain>
    </source>
</reference>
<dbReference type="PANTHER" id="PTHR37271">
    <property type="entry name" value="KARYOGAMY PROTEIN KAR9"/>
    <property type="match status" value="1"/>
</dbReference>
<feature type="coiled-coil region" evidence="1">
    <location>
        <begin position="89"/>
        <end position="120"/>
    </location>
</feature>
<feature type="compositionally biased region" description="Low complexity" evidence="2">
    <location>
        <begin position="499"/>
        <end position="508"/>
    </location>
</feature>
<dbReference type="RefSeq" id="XP_066071171.1">
    <property type="nucleotide sequence ID" value="XM_066215074.1"/>
</dbReference>
<feature type="domain" description="GAR" evidence="3">
    <location>
        <begin position="526"/>
        <end position="623"/>
    </location>
</feature>
<dbReference type="PROSITE" id="PS51460">
    <property type="entry name" value="GAR"/>
    <property type="match status" value="1"/>
</dbReference>
<feature type="compositionally biased region" description="Polar residues" evidence="2">
    <location>
        <begin position="385"/>
        <end position="395"/>
    </location>
</feature>
<evidence type="ECO:0000256" key="1">
    <source>
        <dbReference type="SAM" id="Coils"/>
    </source>
</evidence>
<feature type="compositionally biased region" description="Polar residues" evidence="2">
    <location>
        <begin position="455"/>
        <end position="480"/>
    </location>
</feature>
<reference evidence="4" key="1">
    <citation type="submission" date="2016-06" db="EMBL/GenBank/DDBJ databases">
        <authorList>
            <person name="Cuomo C."/>
            <person name="Litvintseva A."/>
            <person name="Heitman J."/>
            <person name="Chen Y."/>
            <person name="Sun S."/>
            <person name="Springer D."/>
            <person name="Dromer F."/>
            <person name="Young S."/>
            <person name="Zeng Q."/>
            <person name="Chapman S."/>
            <person name="Gujja S."/>
            <person name="Saif S."/>
            <person name="Birren B."/>
        </authorList>
    </citation>
    <scope>NUCLEOTIDE SEQUENCE</scope>
    <source>
        <strain evidence="4">CBS 7841</strain>
    </source>
</reference>
<keyword evidence="1" id="KW-0175">Coiled coil</keyword>
<dbReference type="KEGG" id="cdep:91089916"/>
<accession>A0AAJ8JXN7</accession>
<dbReference type="InterPro" id="IPR013889">
    <property type="entry name" value="Karyogamy_KAR9"/>
</dbReference>
<dbReference type="PANTHER" id="PTHR37271:SF1">
    <property type="entry name" value="KARYOGAMY PROTEIN KAR9"/>
    <property type="match status" value="1"/>
</dbReference>
<dbReference type="Proteomes" id="UP000094043">
    <property type="component" value="Chromosome 7"/>
</dbReference>
<gene>
    <name evidence="4" type="ORF">L203_105707</name>
</gene>
<dbReference type="GO" id="GO:0005938">
    <property type="term" value="C:cell cortex"/>
    <property type="evidence" value="ECO:0007669"/>
    <property type="project" value="TreeGrafter"/>
</dbReference>
<dbReference type="EMBL" id="CP143790">
    <property type="protein sequence ID" value="WVN90471.1"/>
    <property type="molecule type" value="Genomic_DNA"/>
</dbReference>
<dbReference type="Pfam" id="PF08580">
    <property type="entry name" value="KAR9"/>
    <property type="match status" value="1"/>
</dbReference>
<dbReference type="InterPro" id="IPR003108">
    <property type="entry name" value="GAR_dom"/>
</dbReference>
<sequence>MAVDLDAAVTQRIKRLAIQRPLEDKIRLLRQDVLSLLDRIFQCHELRHTCTMPSEVEFAVASLGESLAAVRTTIGELQDEARDVSGEKAVEIAEGVEQLVAELQKAEEKQRDLKHQLKRDGWLVEFQNAAEQAEGLMEPLQKSLGDCREYLARLSRAIGPIPEKSAFEEQLSLEGLERLSRNHDALVRTYVSSTTRILRRLDKNIVDHKITNGFNEISQRWMTLQAYLQDLDLRLQMAIEQVSSSVRSSLSSSDIEILADYPSLSQANCYAAKHRSSFANGPRSSISSYASSSSIPSIVQPPRRPSSIQPSQSRRASVVSSASIATTHASLEKPRWNSSPRVVDTETPTFKRTGSNMSRSPRAASPTPSNTSATSFRQSRLPIYSPQSVPKSPQSEVALEGRNRHIPHFSLSRTSTPGKGQSHLERARLGLKTPEPVKSRQTGIFSALQPRTVAPSISRTCSSTSVATSKTVPTPRSSLTRYPPPSSFNSPTPKPPPSRSGRPSSRLSAASFSSFDHSVLHPFQPSPYDELDKAVAKIIQEEGFQDHSTARVDQPLRRGQRLGPGQEWKGEYIFGAGQRPVSVKRIELNPRKGEIEKRVRVMVKAGGRWLELKELLRDRKDLIEVMSP</sequence>
<feature type="compositionally biased region" description="Low complexity" evidence="2">
    <location>
        <begin position="358"/>
        <end position="375"/>
    </location>
</feature>
<dbReference type="GO" id="GO:0005816">
    <property type="term" value="C:spindle pole body"/>
    <property type="evidence" value="ECO:0007669"/>
    <property type="project" value="TreeGrafter"/>
</dbReference>
<name>A0AAJ8JXN7_9TREE</name>
<organism evidence="4 5">
    <name type="scientific">Cryptococcus depauperatus CBS 7841</name>
    <dbReference type="NCBI Taxonomy" id="1295531"/>
    <lineage>
        <taxon>Eukaryota</taxon>
        <taxon>Fungi</taxon>
        <taxon>Dikarya</taxon>
        <taxon>Basidiomycota</taxon>
        <taxon>Agaricomycotina</taxon>
        <taxon>Tremellomycetes</taxon>
        <taxon>Tremellales</taxon>
        <taxon>Cryptococcaceae</taxon>
        <taxon>Cryptococcus</taxon>
    </lineage>
</organism>
<evidence type="ECO:0000256" key="2">
    <source>
        <dbReference type="SAM" id="MobiDB-lite"/>
    </source>
</evidence>
<feature type="compositionally biased region" description="Pro residues" evidence="2">
    <location>
        <begin position="482"/>
        <end position="498"/>
    </location>
</feature>
<dbReference type="GO" id="GO:0030473">
    <property type="term" value="P:nuclear migration along microtubule"/>
    <property type="evidence" value="ECO:0007669"/>
    <property type="project" value="TreeGrafter"/>
</dbReference>
<feature type="compositionally biased region" description="Polar residues" evidence="2">
    <location>
        <begin position="336"/>
        <end position="357"/>
    </location>
</feature>
<dbReference type="GO" id="GO:0043332">
    <property type="term" value="C:mating projection tip"/>
    <property type="evidence" value="ECO:0007669"/>
    <property type="project" value="TreeGrafter"/>
</dbReference>
<evidence type="ECO:0000313" key="5">
    <source>
        <dbReference type="Proteomes" id="UP000094043"/>
    </source>
</evidence>
<feature type="compositionally biased region" description="Low complexity" evidence="2">
    <location>
        <begin position="290"/>
        <end position="329"/>
    </location>
</feature>
<proteinExistence type="predicted"/>
<evidence type="ECO:0000313" key="4">
    <source>
        <dbReference type="EMBL" id="WVN90471.1"/>
    </source>
</evidence>
<dbReference type="AlphaFoldDB" id="A0AAJ8JXN7"/>
<keyword evidence="5" id="KW-1185">Reference proteome</keyword>
<dbReference type="GeneID" id="91089916"/>
<reference evidence="4" key="2">
    <citation type="journal article" date="2022" name="Elife">
        <title>Obligate sexual reproduction of a homothallic fungus closely related to the Cryptococcus pathogenic species complex.</title>
        <authorList>
            <person name="Passer A.R."/>
            <person name="Clancey S.A."/>
            <person name="Shea T."/>
            <person name="David-Palma M."/>
            <person name="Averette A.F."/>
            <person name="Boekhout T."/>
            <person name="Porcel B.M."/>
            <person name="Nowrousian M."/>
            <person name="Cuomo C.A."/>
            <person name="Sun S."/>
            <person name="Heitman J."/>
            <person name="Coelho M.A."/>
        </authorList>
    </citation>
    <scope>NUCLEOTIDE SEQUENCE</scope>
    <source>
        <strain evidence="4">CBS 7841</strain>
    </source>
</reference>
<evidence type="ECO:0000259" key="3">
    <source>
        <dbReference type="PROSITE" id="PS51460"/>
    </source>
</evidence>
<feature type="region of interest" description="Disordered" evidence="2">
    <location>
        <begin position="290"/>
        <end position="508"/>
    </location>
</feature>